<keyword evidence="6" id="KW-1185">Reference proteome</keyword>
<evidence type="ECO:0000259" key="4">
    <source>
        <dbReference type="Pfam" id="PF13600"/>
    </source>
</evidence>
<dbReference type="Pfam" id="PF13600">
    <property type="entry name" value="DUF4140"/>
    <property type="match status" value="1"/>
</dbReference>
<dbReference type="InterPro" id="IPR011935">
    <property type="entry name" value="CHP02231"/>
</dbReference>
<organism evidence="5 6">
    <name type="scientific">Maritimibacter fusiformis</name>
    <dbReference type="NCBI Taxonomy" id="2603819"/>
    <lineage>
        <taxon>Bacteria</taxon>
        <taxon>Pseudomonadati</taxon>
        <taxon>Pseudomonadota</taxon>
        <taxon>Alphaproteobacteria</taxon>
        <taxon>Rhodobacterales</taxon>
        <taxon>Roseobacteraceae</taxon>
        <taxon>Maritimibacter</taxon>
    </lineage>
</organism>
<evidence type="ECO:0000256" key="1">
    <source>
        <dbReference type="SAM" id="Coils"/>
    </source>
</evidence>
<evidence type="ECO:0000259" key="3">
    <source>
        <dbReference type="Pfam" id="PF13598"/>
    </source>
</evidence>
<sequence>MRLATVSLIALIAATPALADEVFSQAPVSAVTVYPQGAEMTLRATVDLPAGEHRVFLPYAGVDDLTALPRVRTSPGVAIGALGFRRAMSVDREALFTEAQAAAFDRLEALDDAVAVQEDEIAAARSRVQALDARLAFLAAAKPGEDVDAETMLALLDTITNETGAAQADKVAASAALRPLLDALEELQGERKAAQRAFDRLAPPAAVNDMLVVDVTVATAGPVTLELTELTRDAKWEVDYDLDLDRDAGSLDIARKLIVVQETGRVWSEADLTLSTARPGEAVGPSPVDPDQARIHDEITLMRGDAAPAPMVEREMGAEVAELFVEDPKMTTAALQVDGLSLSYVYPDPVTIASGEAAELALDTLTVEADPTIEAAPRYDDTAFVMATLTNTTGEPILPGMANILRDGHLVGREQISLIPAGAETTLPFGPIEGIRLDTIFARNAEGDAGIITRSNTREQQITFTVENLTEETQQVRALFPLTYSEQEDLRVKVTAQPAPDERDIDDKRGVSAWDLSLAPGETKAVSITVKLDWPEGKMLNWYP</sequence>
<dbReference type="Pfam" id="PF13598">
    <property type="entry name" value="DUF4139"/>
    <property type="match status" value="1"/>
</dbReference>
<evidence type="ECO:0000256" key="2">
    <source>
        <dbReference type="SAM" id="SignalP"/>
    </source>
</evidence>
<dbReference type="PANTHER" id="PTHR31005:SF8">
    <property type="entry name" value="DUF4139 DOMAIN-CONTAINING PROTEIN"/>
    <property type="match status" value="1"/>
</dbReference>
<accession>A0A5D0RK83</accession>
<keyword evidence="2" id="KW-0732">Signal</keyword>
<reference evidence="5 6" key="1">
    <citation type="submission" date="2019-08" db="EMBL/GenBank/DDBJ databases">
        <title>Identification of a novel species of the genus Boseongicola.</title>
        <authorList>
            <person name="Zhang X.-Q."/>
        </authorList>
    </citation>
    <scope>NUCLEOTIDE SEQUENCE [LARGE SCALE GENOMIC DNA]</scope>
    <source>
        <strain evidence="5 6">HY14</strain>
    </source>
</reference>
<feature type="coiled-coil region" evidence="1">
    <location>
        <begin position="107"/>
        <end position="134"/>
    </location>
</feature>
<name>A0A5D0RK83_9RHOB</name>
<dbReference type="InterPro" id="IPR025554">
    <property type="entry name" value="DUF4140"/>
</dbReference>
<dbReference type="NCBIfam" id="TIGR02231">
    <property type="entry name" value="mucoidy inhibitor MuiA family protein"/>
    <property type="match status" value="1"/>
</dbReference>
<evidence type="ECO:0000313" key="6">
    <source>
        <dbReference type="Proteomes" id="UP000322080"/>
    </source>
</evidence>
<dbReference type="Proteomes" id="UP000322080">
    <property type="component" value="Unassembled WGS sequence"/>
</dbReference>
<dbReference type="EMBL" id="VSIY01000004">
    <property type="protein sequence ID" value="TYB82030.1"/>
    <property type="molecule type" value="Genomic_DNA"/>
</dbReference>
<protein>
    <submittedName>
        <fullName evidence="5">Mucoidy inhibitor MuiA family protein</fullName>
    </submittedName>
</protein>
<feature type="chain" id="PRO_5022757384" evidence="2">
    <location>
        <begin position="20"/>
        <end position="544"/>
    </location>
</feature>
<feature type="domain" description="DUF4139" evidence="3">
    <location>
        <begin position="225"/>
        <end position="536"/>
    </location>
</feature>
<feature type="domain" description="DUF4140" evidence="4">
    <location>
        <begin position="31"/>
        <end position="138"/>
    </location>
</feature>
<keyword evidence="1" id="KW-0175">Coiled coil</keyword>
<dbReference type="RefSeq" id="WP_148376698.1">
    <property type="nucleotide sequence ID" value="NZ_VSIY01000004.1"/>
</dbReference>
<gene>
    <name evidence="5" type="ORF">FVF75_04660</name>
</gene>
<proteinExistence type="predicted"/>
<dbReference type="InterPro" id="IPR037291">
    <property type="entry name" value="DUF4139"/>
</dbReference>
<feature type="signal peptide" evidence="2">
    <location>
        <begin position="1"/>
        <end position="19"/>
    </location>
</feature>
<dbReference type="AlphaFoldDB" id="A0A5D0RK83"/>
<evidence type="ECO:0000313" key="5">
    <source>
        <dbReference type="EMBL" id="TYB82030.1"/>
    </source>
</evidence>
<dbReference type="PANTHER" id="PTHR31005">
    <property type="entry name" value="DUF4139 DOMAIN-CONTAINING PROTEIN"/>
    <property type="match status" value="1"/>
</dbReference>
<comment type="caution">
    <text evidence="5">The sequence shown here is derived from an EMBL/GenBank/DDBJ whole genome shotgun (WGS) entry which is preliminary data.</text>
</comment>